<dbReference type="EMBL" id="LGPB01000034">
    <property type="protein sequence ID" value="KRG16755.1"/>
    <property type="molecule type" value="Genomic_DNA"/>
</dbReference>
<reference evidence="2 4" key="2">
    <citation type="submission" date="2015-06" db="EMBL/GenBank/DDBJ databases">
        <title>Genome sequencing project of Bacillus galactosidilyticus PL133.</title>
        <authorList>
            <person name="Gaiero J."/>
            <person name="Nicol R."/>
            <person name="Habash M."/>
        </authorList>
    </citation>
    <scope>NUCLEOTIDE SEQUENCE [LARGE SCALE GENOMIC DNA]</scope>
    <source>
        <strain evidence="2 4">PL133</strain>
    </source>
</reference>
<organism evidence="2 4">
    <name type="scientific">Lederbergia galactosidilytica</name>
    <dbReference type="NCBI Taxonomy" id="217031"/>
    <lineage>
        <taxon>Bacteria</taxon>
        <taxon>Bacillati</taxon>
        <taxon>Bacillota</taxon>
        <taxon>Bacilli</taxon>
        <taxon>Bacillales</taxon>
        <taxon>Bacillaceae</taxon>
        <taxon>Lederbergia</taxon>
    </lineage>
</organism>
<keyword evidence="2" id="KW-0969">Cilium</keyword>
<evidence type="ECO:0000313" key="2">
    <source>
        <dbReference type="EMBL" id="KRG16755.1"/>
    </source>
</evidence>
<keyword evidence="1" id="KW-1133">Transmembrane helix</keyword>
<evidence type="ECO:0000313" key="3">
    <source>
        <dbReference type="EMBL" id="OAK68534.1"/>
    </source>
</evidence>
<keyword evidence="1" id="KW-0812">Transmembrane</keyword>
<gene>
    <name evidence="3" type="ORF">ABB05_15785</name>
    <name evidence="2" type="ORF">ACA29_04060</name>
</gene>
<comment type="caution">
    <text evidence="2">The sequence shown here is derived from an EMBL/GenBank/DDBJ whole genome shotgun (WGS) entry which is preliminary data.</text>
</comment>
<dbReference type="Proteomes" id="UP000077881">
    <property type="component" value="Unassembled WGS sequence"/>
</dbReference>
<name>A0A0Q9YKG2_9BACI</name>
<dbReference type="PROSITE" id="PS51257">
    <property type="entry name" value="PROKAR_LIPOPROTEIN"/>
    <property type="match status" value="1"/>
</dbReference>
<keyword evidence="5" id="KW-1185">Reference proteome</keyword>
<dbReference type="Proteomes" id="UP000053881">
    <property type="component" value="Unassembled WGS sequence"/>
</dbReference>
<reference evidence="3 5" key="1">
    <citation type="submission" date="2015-05" db="EMBL/GenBank/DDBJ databases">
        <title>Comparison of genome.</title>
        <authorList>
            <person name="Zheng Z."/>
            <person name="Sun M."/>
        </authorList>
    </citation>
    <scope>NUCLEOTIDE SEQUENCE [LARGE SCALE GENOMIC DNA]</scope>
    <source>
        <strain evidence="3 5">G25-74</strain>
    </source>
</reference>
<dbReference type="OrthoDB" id="2971941at2"/>
<accession>A0A0Q9YKG2</accession>
<dbReference type="RefSeq" id="WP_057982838.1">
    <property type="nucleotide sequence ID" value="NZ_JAGGKH010000021.1"/>
</dbReference>
<dbReference type="PATRIC" id="fig|217031.4.peg.1348"/>
<proteinExistence type="predicted"/>
<keyword evidence="1" id="KW-0472">Membrane</keyword>
<evidence type="ECO:0000256" key="1">
    <source>
        <dbReference type="SAM" id="Phobius"/>
    </source>
</evidence>
<sequence length="122" mass="13588">MKKFCLIILAIILACIAVANIGSMIGFAICLLIVYYSVKQFLKTESTGYKILWGIIGLIGLSGLVGNLPALVGIAAVCILYVGYKQWKKEKTEDINQKDDDPFTNFEKQWNELEKNLKNKGV</sequence>
<dbReference type="AlphaFoldDB" id="A0A0Q9YKG2"/>
<dbReference type="STRING" id="217031.ABB05_15785"/>
<evidence type="ECO:0000313" key="4">
    <source>
        <dbReference type="Proteomes" id="UP000053881"/>
    </source>
</evidence>
<evidence type="ECO:0000313" key="5">
    <source>
        <dbReference type="Proteomes" id="UP000077881"/>
    </source>
</evidence>
<keyword evidence="2" id="KW-0966">Cell projection</keyword>
<feature type="transmembrane region" description="Helical" evidence="1">
    <location>
        <begin position="7"/>
        <end position="36"/>
    </location>
</feature>
<protein>
    <submittedName>
        <fullName evidence="2">Flagellar basal body rod protein</fullName>
    </submittedName>
</protein>
<feature type="transmembrane region" description="Helical" evidence="1">
    <location>
        <begin position="51"/>
        <end position="82"/>
    </location>
</feature>
<keyword evidence="2" id="KW-0282">Flagellum</keyword>
<dbReference type="EMBL" id="LDJR01000056">
    <property type="protein sequence ID" value="OAK68534.1"/>
    <property type="molecule type" value="Genomic_DNA"/>
</dbReference>